<keyword evidence="3" id="KW-0175">Coiled coil</keyword>
<keyword evidence="5" id="KW-1185">Reference proteome</keyword>
<dbReference type="AlphaFoldDB" id="A0A183BB81"/>
<evidence type="ECO:0000256" key="2">
    <source>
        <dbReference type="ARBA" id="ARBA00030897"/>
    </source>
</evidence>
<dbReference type="InterPro" id="IPR012476">
    <property type="entry name" value="GLE1"/>
</dbReference>
<comment type="function">
    <text evidence="1">Required for the export of mRNAs containing poly(A) tails from the nucleus into the cytoplasm. May be involved in the terminal step of the mRNA transport through the nuclear pore complex (NPC).</text>
</comment>
<dbReference type="EMBL" id="UZAN01064477">
    <property type="protein sequence ID" value="VDP93738.1"/>
    <property type="molecule type" value="Genomic_DNA"/>
</dbReference>
<dbReference type="Pfam" id="PF07817">
    <property type="entry name" value="GLE1"/>
    <property type="match status" value="1"/>
</dbReference>
<evidence type="ECO:0000313" key="4">
    <source>
        <dbReference type="EMBL" id="VDP93738.1"/>
    </source>
</evidence>
<dbReference type="GO" id="GO:0016973">
    <property type="term" value="P:poly(A)+ mRNA export from nucleus"/>
    <property type="evidence" value="ECO:0007669"/>
    <property type="project" value="InterPro"/>
</dbReference>
<reference evidence="6" key="1">
    <citation type="submission" date="2016-06" db="UniProtKB">
        <authorList>
            <consortium name="WormBaseParasite"/>
        </authorList>
    </citation>
    <scope>IDENTIFICATION</scope>
</reference>
<dbReference type="Proteomes" id="UP000272942">
    <property type="component" value="Unassembled WGS sequence"/>
</dbReference>
<dbReference type="Gene3D" id="1.25.40.510">
    <property type="entry name" value="GLE1-like"/>
    <property type="match status" value="1"/>
</dbReference>
<gene>
    <name evidence="4" type="ORF">ECPE_LOCUS16466</name>
</gene>
<dbReference type="OrthoDB" id="6234982at2759"/>
<organism evidence="6">
    <name type="scientific">Echinostoma caproni</name>
    <dbReference type="NCBI Taxonomy" id="27848"/>
    <lineage>
        <taxon>Eukaryota</taxon>
        <taxon>Metazoa</taxon>
        <taxon>Spiralia</taxon>
        <taxon>Lophotrochozoa</taxon>
        <taxon>Platyhelminthes</taxon>
        <taxon>Trematoda</taxon>
        <taxon>Digenea</taxon>
        <taxon>Plagiorchiida</taxon>
        <taxon>Echinostomata</taxon>
        <taxon>Echinostomatoidea</taxon>
        <taxon>Echinostomatidae</taxon>
        <taxon>Echinostoma</taxon>
    </lineage>
</organism>
<proteinExistence type="predicted"/>
<evidence type="ECO:0000313" key="5">
    <source>
        <dbReference type="Proteomes" id="UP000272942"/>
    </source>
</evidence>
<evidence type="ECO:0000256" key="1">
    <source>
        <dbReference type="ARBA" id="ARBA00024680"/>
    </source>
</evidence>
<accession>A0A183BB81</accession>
<sequence>MDIDVAYHESLLNFNEAARGYERRCAQAKQKIKALLDLDLPRQHILLQKLTLTENLIDSDPIPHSRLNELPPLYTVPSGGVMEDGFYPEELNQAVERIVSIRLEVYQLSTSGYTKCAGNRMSVFVRSIDRLVLIYSTAARYLKTTSELHKDHQVLWEFSAGNVPNVIHFRPARRTFGLCIADCGRRSSTVLNIPNAQKAKELADQSTQLLYPLLSDYNLRKQTLCVKRMVGCACSQVIRSDPAHCLDRMNYLLTFLEGNPVKSSGTVTTLSAETSSSGMISLSELLPDDLGQIYAWQCLFSAAISQAEHQFAYNVDSAITFAALLLGILARHPDKVVNTYLDIWVF</sequence>
<protein>
    <recommendedName>
        <fullName evidence="2">GLE1 RNA export mediator</fullName>
    </recommendedName>
</protein>
<name>A0A183BB81_9TREM</name>
<dbReference type="GO" id="GO:0005643">
    <property type="term" value="C:nuclear pore"/>
    <property type="evidence" value="ECO:0007669"/>
    <property type="project" value="InterPro"/>
</dbReference>
<feature type="coiled-coil region" evidence="3">
    <location>
        <begin position="11"/>
        <end position="38"/>
    </location>
</feature>
<dbReference type="InterPro" id="IPR038506">
    <property type="entry name" value="GLE1-like_sf"/>
</dbReference>
<evidence type="ECO:0000313" key="6">
    <source>
        <dbReference type="WBParaSite" id="ECPE_0001650901-mRNA-1"/>
    </source>
</evidence>
<reference evidence="4 5" key="2">
    <citation type="submission" date="2018-11" db="EMBL/GenBank/DDBJ databases">
        <authorList>
            <consortium name="Pathogen Informatics"/>
        </authorList>
    </citation>
    <scope>NUCLEOTIDE SEQUENCE [LARGE SCALE GENOMIC DNA]</scope>
    <source>
        <strain evidence="4 5">Egypt</strain>
    </source>
</reference>
<dbReference type="WBParaSite" id="ECPE_0001650901-mRNA-1">
    <property type="protein sequence ID" value="ECPE_0001650901-mRNA-1"/>
    <property type="gene ID" value="ECPE_0001650901"/>
</dbReference>
<evidence type="ECO:0000256" key="3">
    <source>
        <dbReference type="SAM" id="Coils"/>
    </source>
</evidence>